<dbReference type="AlphaFoldDB" id="A0A0H5R7M1"/>
<protein>
    <submittedName>
        <fullName evidence="1">Uncharacterized protein</fullName>
    </submittedName>
</protein>
<reference evidence="1" key="1">
    <citation type="submission" date="2015-04" db="EMBL/GenBank/DDBJ databases">
        <title>The genome sequence of the plant pathogenic Rhizarian Plasmodiophora brassicae reveals insights in its biotrophic life cycle and the origin of chitin synthesis.</title>
        <authorList>
            <person name="Schwelm A."/>
            <person name="Fogelqvist J."/>
            <person name="Knaust A."/>
            <person name="Julke S."/>
            <person name="Lilja T."/>
            <person name="Dhandapani V."/>
            <person name="Bonilla-Rosso G."/>
            <person name="Karlsson M."/>
            <person name="Shevchenko A."/>
            <person name="Choi S.R."/>
            <person name="Kim H.G."/>
            <person name="Park J.Y."/>
            <person name="Lim Y.P."/>
            <person name="Ludwig-Muller J."/>
            <person name="Dixelius C."/>
        </authorList>
    </citation>
    <scope>NUCLEOTIDE SEQUENCE</scope>
    <source>
        <tissue evidence="1">Potato root galls</tissue>
    </source>
</reference>
<organism evidence="1">
    <name type="scientific">Spongospora subterranea</name>
    <dbReference type="NCBI Taxonomy" id="70186"/>
    <lineage>
        <taxon>Eukaryota</taxon>
        <taxon>Sar</taxon>
        <taxon>Rhizaria</taxon>
        <taxon>Endomyxa</taxon>
        <taxon>Phytomyxea</taxon>
        <taxon>Plasmodiophorida</taxon>
        <taxon>Plasmodiophoridae</taxon>
        <taxon>Spongospora</taxon>
    </lineage>
</organism>
<sequence>MIWPIRGAIRHGISISPSIMACLNRGWPRQLSSARTLNIPHGDLHRRRRLLDWHMSKMKPKDIKAILVQYDGDEEKDLNPTHFAQISALLSRHPLVSHILKGYQTPSAIRVIKHPAFNTLCFAAVLPDKSTCIFSYQLCLRGSTTSSLWRIFTDACRQTLFEVGLIDQVKLVAHDFTITHPDKQISVQFNRVFQDFSLHHGLVLERPEQLLRVVDRDDMMRWRLSNDTLRGKLIAFFKGVLLSPTPEVFEIIPAAGSQKARYPKAASPDLDDHLLT</sequence>
<evidence type="ECO:0000313" key="1">
    <source>
        <dbReference type="EMBL" id="CRZ09747.1"/>
    </source>
</evidence>
<dbReference type="Gene3D" id="3.10.450.40">
    <property type="match status" value="1"/>
</dbReference>
<name>A0A0H5R7M1_9EUKA</name>
<proteinExistence type="predicted"/>
<dbReference type="Pfam" id="PF11523">
    <property type="entry name" value="DUF3223"/>
    <property type="match status" value="1"/>
</dbReference>
<dbReference type="PROSITE" id="PS51257">
    <property type="entry name" value="PROKAR_LIPOPROTEIN"/>
    <property type="match status" value="1"/>
</dbReference>
<accession>A0A0H5R7M1</accession>
<dbReference type="EMBL" id="HACM01009305">
    <property type="protein sequence ID" value="CRZ09747.1"/>
    <property type="molecule type" value="Transcribed_RNA"/>
</dbReference>